<organism evidence="1 2">
    <name type="scientific">Novosphingobium flavum</name>
    <dbReference type="NCBI Taxonomy" id="1778672"/>
    <lineage>
        <taxon>Bacteria</taxon>
        <taxon>Pseudomonadati</taxon>
        <taxon>Pseudomonadota</taxon>
        <taxon>Alphaproteobacteria</taxon>
        <taxon>Sphingomonadales</taxon>
        <taxon>Sphingomonadaceae</taxon>
        <taxon>Novosphingobium</taxon>
    </lineage>
</organism>
<name>A0A7X1FQR8_9SPHN</name>
<proteinExistence type="predicted"/>
<sequence>MLLQNSSSVALSDFTEVSAAMLEGYAKFVRVGLPGQTVALAMLGATINLYEMFGMRGDLPEILRAMASRIEAEDEGKLA</sequence>
<gene>
    <name evidence="1" type="ORF">H7F51_06835</name>
</gene>
<protein>
    <submittedName>
        <fullName evidence="1">Uncharacterized protein</fullName>
    </submittedName>
</protein>
<dbReference type="AlphaFoldDB" id="A0A7X1FQR8"/>
<evidence type="ECO:0000313" key="2">
    <source>
        <dbReference type="Proteomes" id="UP000566813"/>
    </source>
</evidence>
<dbReference type="EMBL" id="JACLAW010000004">
    <property type="protein sequence ID" value="MBC2665228.1"/>
    <property type="molecule type" value="Genomic_DNA"/>
</dbReference>
<dbReference type="Proteomes" id="UP000566813">
    <property type="component" value="Unassembled WGS sequence"/>
</dbReference>
<accession>A0A7X1FQR8</accession>
<reference evidence="1 2" key="1">
    <citation type="submission" date="2020-08" db="EMBL/GenBank/DDBJ databases">
        <title>The genome sequence of type strain Novosphingobium flavum NBRC 111647.</title>
        <authorList>
            <person name="Liu Y."/>
        </authorList>
    </citation>
    <scope>NUCLEOTIDE SEQUENCE [LARGE SCALE GENOMIC DNA]</scope>
    <source>
        <strain evidence="1 2">NBRC 111647</strain>
    </source>
</reference>
<dbReference type="RefSeq" id="WP_185663484.1">
    <property type="nucleotide sequence ID" value="NZ_JACLAW010000004.1"/>
</dbReference>
<keyword evidence="2" id="KW-1185">Reference proteome</keyword>
<comment type="caution">
    <text evidence="1">The sequence shown here is derived from an EMBL/GenBank/DDBJ whole genome shotgun (WGS) entry which is preliminary data.</text>
</comment>
<evidence type="ECO:0000313" key="1">
    <source>
        <dbReference type="EMBL" id="MBC2665228.1"/>
    </source>
</evidence>